<reference evidence="2 3" key="1">
    <citation type="submission" date="2022-06" db="EMBL/GenBank/DDBJ databases">
        <title>Dyella sp. Sa strain:Sa Genome sequencing.</title>
        <authorList>
            <person name="Park S."/>
        </authorList>
    </citation>
    <scope>NUCLEOTIDE SEQUENCE [LARGE SCALE GENOMIC DNA]</scope>
    <source>
        <strain evidence="2 3">Sa</strain>
    </source>
</reference>
<proteinExistence type="predicted"/>
<dbReference type="Pfam" id="PF10145">
    <property type="entry name" value="PhageMin_Tail"/>
    <property type="match status" value="1"/>
</dbReference>
<keyword evidence="3" id="KW-1185">Reference proteome</keyword>
<feature type="domain" description="Phage tail tape measure protein" evidence="1">
    <location>
        <begin position="106"/>
        <end position="305"/>
    </location>
</feature>
<dbReference type="NCBIfam" id="TIGR01760">
    <property type="entry name" value="tape_meas_TP901"/>
    <property type="match status" value="1"/>
</dbReference>
<name>A0ABT1FDD0_9GAMM</name>
<dbReference type="InterPro" id="IPR010090">
    <property type="entry name" value="Phage_tape_meas"/>
</dbReference>
<organism evidence="2 3">
    <name type="scientific">Dyella lutea</name>
    <dbReference type="NCBI Taxonomy" id="2950441"/>
    <lineage>
        <taxon>Bacteria</taxon>
        <taxon>Pseudomonadati</taxon>
        <taxon>Pseudomonadota</taxon>
        <taxon>Gammaproteobacteria</taxon>
        <taxon>Lysobacterales</taxon>
        <taxon>Rhodanobacteraceae</taxon>
        <taxon>Dyella</taxon>
    </lineage>
</organism>
<gene>
    <name evidence="2" type="ORF">NC595_15190</name>
</gene>
<dbReference type="EMBL" id="JAMZEK010000003">
    <property type="protein sequence ID" value="MCP1375394.1"/>
    <property type="molecule type" value="Genomic_DNA"/>
</dbReference>
<comment type="caution">
    <text evidence="2">The sequence shown here is derived from an EMBL/GenBank/DDBJ whole genome shotgun (WGS) entry which is preliminary data.</text>
</comment>
<accession>A0ABT1FDD0</accession>
<evidence type="ECO:0000313" key="2">
    <source>
        <dbReference type="EMBL" id="MCP1375394.1"/>
    </source>
</evidence>
<protein>
    <submittedName>
        <fullName evidence="2">Phage tail tape measure protein</fullName>
    </submittedName>
</protein>
<sequence length="654" mass="68482">MSDTLKLAMRISAVDLFSGVLRRFRSEIAGSGTAAKSVQRDYDNMIRHTSAGLKSLAVGSYIAAKLKPAIAAAAELQESSLALKGILAGAHPNAAKLADQMERANQNAISVAKHMQYSAKEVMDVQTQLYQGGLPLKAILGGDKGAAFAVEALAEIRHVDPAETAANIANVGHSFQLRPEEYGPATDLIARGSILASGGLTQLFHNLDQVGARAHMLGNMDLRSTVIALKALSPLGEEAGSDLGAALAVMTGGSHRGQKWRKEWGLDFYKGGKFIGLDASLDELKKKMATQTQEQRNAMLGEVFGQTGGKAITQLLAPSLPGVKSYDEIKASLDQQASLSQQVATREEGLLMNVAELSSTNKTTLATLFDPMLGKMTEAIKLANKLDGAIGDIASHHKGLANGVSITAGSAIGAAALYGGYRLARGGLSLRAFLKGKAGLAAGIAEGKAVEAATGVQPVYVTNFPASLSSGVPGAAGKAAESAEKAAAKQVAAGGAGATLRGLLAVAAPVAAGAGGIYVFKKIAEDLPQQTMAAQDDADYERWKKGGRYDALQPSDEKRHLSAVEVAARRAVEAQTPYGTWYGQHKQAYHWWENSRPIDDWKKWVAQQAAQPATTQVGGSVEIKISQDGRARVGKVTSKNPNVPLDVGSMMGVP</sequence>
<evidence type="ECO:0000259" key="1">
    <source>
        <dbReference type="Pfam" id="PF10145"/>
    </source>
</evidence>
<evidence type="ECO:0000313" key="3">
    <source>
        <dbReference type="Proteomes" id="UP001204615"/>
    </source>
</evidence>
<dbReference type="Proteomes" id="UP001204615">
    <property type="component" value="Unassembled WGS sequence"/>
</dbReference>
<dbReference type="RefSeq" id="WP_253567854.1">
    <property type="nucleotide sequence ID" value="NZ_JAMZEK010000003.1"/>
</dbReference>